<name>A0AAD7GC06_MYCRO</name>
<proteinExistence type="predicted"/>
<reference evidence="1" key="1">
    <citation type="submission" date="2023-03" db="EMBL/GenBank/DDBJ databases">
        <title>Massive genome expansion in bonnet fungi (Mycena s.s.) driven by repeated elements and novel gene families across ecological guilds.</title>
        <authorList>
            <consortium name="Lawrence Berkeley National Laboratory"/>
            <person name="Harder C.B."/>
            <person name="Miyauchi S."/>
            <person name="Viragh M."/>
            <person name="Kuo A."/>
            <person name="Thoen E."/>
            <person name="Andreopoulos B."/>
            <person name="Lu D."/>
            <person name="Skrede I."/>
            <person name="Drula E."/>
            <person name="Henrissat B."/>
            <person name="Morin E."/>
            <person name="Kohler A."/>
            <person name="Barry K."/>
            <person name="LaButti K."/>
            <person name="Morin E."/>
            <person name="Salamov A."/>
            <person name="Lipzen A."/>
            <person name="Mereny Z."/>
            <person name="Hegedus B."/>
            <person name="Baldrian P."/>
            <person name="Stursova M."/>
            <person name="Weitz H."/>
            <person name="Taylor A."/>
            <person name="Grigoriev I.V."/>
            <person name="Nagy L.G."/>
            <person name="Martin F."/>
            <person name="Kauserud H."/>
        </authorList>
    </citation>
    <scope>NUCLEOTIDE SEQUENCE</scope>
    <source>
        <strain evidence="1">CBHHK067</strain>
    </source>
</reference>
<comment type="caution">
    <text evidence="1">The sequence shown here is derived from an EMBL/GenBank/DDBJ whole genome shotgun (WGS) entry which is preliminary data.</text>
</comment>
<gene>
    <name evidence="1" type="ORF">B0H17DRAFT_1138680</name>
</gene>
<evidence type="ECO:0000313" key="2">
    <source>
        <dbReference type="Proteomes" id="UP001221757"/>
    </source>
</evidence>
<organism evidence="1 2">
    <name type="scientific">Mycena rosella</name>
    <name type="common">Pink bonnet</name>
    <name type="synonym">Agaricus rosellus</name>
    <dbReference type="NCBI Taxonomy" id="1033263"/>
    <lineage>
        <taxon>Eukaryota</taxon>
        <taxon>Fungi</taxon>
        <taxon>Dikarya</taxon>
        <taxon>Basidiomycota</taxon>
        <taxon>Agaricomycotina</taxon>
        <taxon>Agaricomycetes</taxon>
        <taxon>Agaricomycetidae</taxon>
        <taxon>Agaricales</taxon>
        <taxon>Marasmiineae</taxon>
        <taxon>Mycenaceae</taxon>
        <taxon>Mycena</taxon>
    </lineage>
</organism>
<dbReference type="Proteomes" id="UP001221757">
    <property type="component" value="Unassembled WGS sequence"/>
</dbReference>
<accession>A0AAD7GC06</accession>
<dbReference type="EMBL" id="JARKIE010000122">
    <property type="protein sequence ID" value="KAJ7681113.1"/>
    <property type="molecule type" value="Genomic_DNA"/>
</dbReference>
<dbReference type="AlphaFoldDB" id="A0AAD7GC06"/>
<protein>
    <submittedName>
        <fullName evidence="1">Uncharacterized protein</fullName>
    </submittedName>
</protein>
<evidence type="ECO:0000313" key="1">
    <source>
        <dbReference type="EMBL" id="KAJ7681113.1"/>
    </source>
</evidence>
<keyword evidence="2" id="KW-1185">Reference proteome</keyword>
<sequence>MSFICRENQFIWEALHLIHFNPLEYVCLPEVIKLFAQPSLYPQTYAPSLTASTALGVLLGAQLHATYLTPGSPSLISSISGDIADTHQIKVRAKAGGEGAVVFDSAIALLHGIFPPSPRNKITLANETVVVAPLGGYQYVSSAHLPLLISAALYSLEVHYSGDGGAR</sequence>